<feature type="compositionally biased region" description="Gly residues" evidence="8">
    <location>
        <begin position="141"/>
        <end position="156"/>
    </location>
</feature>
<dbReference type="FunFam" id="3.10.580.10:FF:000006">
    <property type="entry name" value="DUF21 and CBS domain protein"/>
    <property type="match status" value="1"/>
</dbReference>
<dbReference type="InterPro" id="IPR046342">
    <property type="entry name" value="CBS_dom_sf"/>
</dbReference>
<dbReference type="InterPro" id="IPR000644">
    <property type="entry name" value="CBS_dom"/>
</dbReference>
<dbReference type="PANTHER" id="PTHR12064">
    <property type="entry name" value="METAL TRANSPORTER CNNM"/>
    <property type="match status" value="1"/>
</dbReference>
<evidence type="ECO:0000313" key="13">
    <source>
        <dbReference type="Proteomes" id="UP000218209"/>
    </source>
</evidence>
<evidence type="ECO:0000256" key="9">
    <source>
        <dbReference type="SAM" id="Phobius"/>
    </source>
</evidence>
<dbReference type="PANTHER" id="PTHR12064:SF97">
    <property type="entry name" value="METAL TRANSPORTER CNNM-5"/>
    <property type="match status" value="1"/>
</dbReference>
<dbReference type="GO" id="GO:0010960">
    <property type="term" value="P:magnesium ion homeostasis"/>
    <property type="evidence" value="ECO:0007669"/>
    <property type="project" value="InterPro"/>
</dbReference>
<feature type="transmembrane region" description="Helical" evidence="9">
    <location>
        <begin position="353"/>
        <end position="372"/>
    </location>
</feature>
<evidence type="ECO:0000256" key="7">
    <source>
        <dbReference type="PROSITE-ProRule" id="PRU01193"/>
    </source>
</evidence>
<feature type="region of interest" description="Disordered" evidence="8">
    <location>
        <begin position="905"/>
        <end position="971"/>
    </location>
</feature>
<protein>
    <recommendedName>
        <fullName evidence="14">CNNM transmembrane domain-containing protein</fullName>
    </recommendedName>
</protein>
<dbReference type="OrthoDB" id="5353557at2759"/>
<feature type="transmembrane region" description="Helical" evidence="9">
    <location>
        <begin position="409"/>
        <end position="429"/>
    </location>
</feature>
<evidence type="ECO:0000259" key="11">
    <source>
        <dbReference type="PROSITE" id="PS51846"/>
    </source>
</evidence>
<keyword evidence="2 7" id="KW-0812">Transmembrane</keyword>
<feature type="transmembrane region" description="Helical" evidence="9">
    <location>
        <begin position="294"/>
        <end position="318"/>
    </location>
</feature>
<comment type="subcellular location">
    <subcellularLocation>
        <location evidence="1">Membrane</location>
        <topology evidence="1">Multi-pass membrane protein</topology>
    </subcellularLocation>
</comment>
<dbReference type="GO" id="GO:0016020">
    <property type="term" value="C:membrane"/>
    <property type="evidence" value="ECO:0007669"/>
    <property type="project" value="UniProtKB-SubCell"/>
</dbReference>
<dbReference type="Pfam" id="PF01595">
    <property type="entry name" value="CNNM"/>
    <property type="match status" value="1"/>
</dbReference>
<evidence type="ECO:0000256" key="6">
    <source>
        <dbReference type="PROSITE-ProRule" id="PRU00703"/>
    </source>
</evidence>
<evidence type="ECO:0008006" key="14">
    <source>
        <dbReference type="Google" id="ProtNLM"/>
    </source>
</evidence>
<dbReference type="InterPro" id="IPR045095">
    <property type="entry name" value="ACDP"/>
</dbReference>
<feature type="domain" description="CBS" evidence="10">
    <location>
        <begin position="575"/>
        <end position="640"/>
    </location>
</feature>
<evidence type="ECO:0000256" key="2">
    <source>
        <dbReference type="ARBA" id="ARBA00022692"/>
    </source>
</evidence>
<feature type="compositionally biased region" description="Low complexity" evidence="8">
    <location>
        <begin position="847"/>
        <end position="863"/>
    </location>
</feature>
<keyword evidence="3" id="KW-0677">Repeat</keyword>
<proteinExistence type="predicted"/>
<gene>
    <name evidence="12" type="ORF">BU14_0331s0013</name>
</gene>
<dbReference type="Proteomes" id="UP000218209">
    <property type="component" value="Unassembled WGS sequence"/>
</dbReference>
<feature type="domain" description="CNNM transmembrane" evidence="11">
    <location>
        <begin position="289"/>
        <end position="475"/>
    </location>
</feature>
<feature type="region of interest" description="Disordered" evidence="8">
    <location>
        <begin position="804"/>
        <end position="831"/>
    </location>
</feature>
<evidence type="ECO:0000259" key="10">
    <source>
        <dbReference type="PROSITE" id="PS51371"/>
    </source>
</evidence>
<organism evidence="12 13">
    <name type="scientific">Porphyra umbilicalis</name>
    <name type="common">Purple laver</name>
    <name type="synonym">Red alga</name>
    <dbReference type="NCBI Taxonomy" id="2786"/>
    <lineage>
        <taxon>Eukaryota</taxon>
        <taxon>Rhodophyta</taxon>
        <taxon>Bangiophyceae</taxon>
        <taxon>Bangiales</taxon>
        <taxon>Bangiaceae</taxon>
        <taxon>Porphyra</taxon>
    </lineage>
</organism>
<keyword evidence="4 7" id="KW-1133">Transmembrane helix</keyword>
<feature type="region of interest" description="Disordered" evidence="8">
    <location>
        <begin position="104"/>
        <end position="157"/>
    </location>
</feature>
<keyword evidence="6" id="KW-0129">CBS domain</keyword>
<feature type="region of interest" description="Disordered" evidence="8">
    <location>
        <begin position="847"/>
        <end position="875"/>
    </location>
</feature>
<dbReference type="SUPFAM" id="SSF54631">
    <property type="entry name" value="CBS-domain pair"/>
    <property type="match status" value="1"/>
</dbReference>
<evidence type="ECO:0000256" key="8">
    <source>
        <dbReference type="SAM" id="MobiDB-lite"/>
    </source>
</evidence>
<reference evidence="12 13" key="1">
    <citation type="submission" date="2017-03" db="EMBL/GenBank/DDBJ databases">
        <title>WGS assembly of Porphyra umbilicalis.</title>
        <authorList>
            <person name="Brawley S.H."/>
            <person name="Blouin N.A."/>
            <person name="Ficko-Blean E."/>
            <person name="Wheeler G.L."/>
            <person name="Lohr M."/>
            <person name="Goodson H.V."/>
            <person name="Jenkins J.W."/>
            <person name="Blaby-Haas C.E."/>
            <person name="Helliwell K.E."/>
            <person name="Chan C."/>
            <person name="Marriage T."/>
            <person name="Bhattacharya D."/>
            <person name="Klein A.S."/>
            <person name="Badis Y."/>
            <person name="Brodie J."/>
            <person name="Cao Y."/>
            <person name="Collen J."/>
            <person name="Dittami S.M."/>
            <person name="Gachon C.M."/>
            <person name="Green B.R."/>
            <person name="Karpowicz S."/>
            <person name="Kim J.W."/>
            <person name="Kudahl U."/>
            <person name="Lin S."/>
            <person name="Michel G."/>
            <person name="Mittag M."/>
            <person name="Olson B.J."/>
            <person name="Pangilinan J."/>
            <person name="Peng Y."/>
            <person name="Qiu H."/>
            <person name="Shu S."/>
            <person name="Singer J.T."/>
            <person name="Smith A.G."/>
            <person name="Sprecher B.N."/>
            <person name="Wagner V."/>
            <person name="Wang W."/>
            <person name="Wang Z.-Y."/>
            <person name="Yan J."/>
            <person name="Yarish C."/>
            <person name="Zoeuner-Riek S."/>
            <person name="Zhuang Y."/>
            <person name="Zou Y."/>
            <person name="Lindquist E.A."/>
            <person name="Grimwood J."/>
            <person name="Barry K."/>
            <person name="Rokhsar D.S."/>
            <person name="Schmutz J."/>
            <person name="Stiller J.W."/>
            <person name="Grossman A.R."/>
            <person name="Prochnik S.E."/>
        </authorList>
    </citation>
    <scope>NUCLEOTIDE SEQUENCE [LARGE SCALE GENOMIC DNA]</scope>
    <source>
        <strain evidence="12">4086291</strain>
    </source>
</reference>
<dbReference type="GO" id="GO:0005737">
    <property type="term" value="C:cytoplasm"/>
    <property type="evidence" value="ECO:0007669"/>
    <property type="project" value="TreeGrafter"/>
</dbReference>
<dbReference type="PROSITE" id="PS51371">
    <property type="entry name" value="CBS"/>
    <property type="match status" value="1"/>
</dbReference>
<sequence length="971" mass="96451">MRRHARARPSRHWSGRCRRGGGRAAAAAAVCAAAAAAATATAPADARTRLAAPYRHCPPQRHLSAAPTGSTPTAAAAAGAGAAAAAAPGARDLVVRAVAAAAGAASDPVIGTPPPPSPPVRAAESSHGGMAGPRCRPRAADGGGGGGGGGGSGGGVMRALFRSDATVRSSGSCSPSWAGNSPPGGCTAAESLRKPAWPLAAHRLAAIYRTYTPVMVRCKVTVVAAAAALVPVAVAVAVAAGDPAAGASAAVDPTAGAPLVVPVTVAAAADVGGSALTAESSGEAGTLLSALPRWALWSLAAACLVLAATAAGLTLGLMSLDTVGLDIMAASTVPAEAKAARAIQPVRRQGHRLLVTLLLTMTLVTELLPLVLETLYPGGIFALAVSVVALLLFGEILPQAVCSRHALSVGAALIGVVKALMFVTAPLAIPLAAGLDWLLGSDHTQTYDRHGLGALIDMHARPEVTGPTGALSGEEARALKGALELCTKTAGDIMTPAEDVFALSMDAVLDRRTMKECLRRGHSRVPVYGAGGVADVVGLLLLKQLILLDPDDAVPVRALVEDAATGPLPTGRRLRVTPPLMVTVDATLEELLHAFRDGRVHMAVVYEALDGVPPAQRVLAGVVCLEDVIEELLDDEIVDETDVTTDNVTKAPATTARAASAAAAAAATRREGKRDAAAATATAAAATDAALEAAATGRRAPAPRPRLVLREIDVARLRSPLAAQVAGALAASRPDGAAASMRRVATAPPAGVLSRAGAGVGAADAFTAAAAAAARADSDAEGEEAEADQVWHLGMKPVRRSSARAARGAVGGSDVRAAPGGAPGASADEVAPTGGTAAAAAAASVSFAPPADGSGGRLPAAAGGRRHRRVDSDLDDDAVGEERGWDELCRPNRLTQSSINVVHAWDTDEDGGGAPAPGGGAEGGGGGGDDGGEEGVASSLDSAESAPGRVDYAEQDEDEVPTPVAGSGGRA</sequence>
<dbReference type="PROSITE" id="PS51846">
    <property type="entry name" value="CNNM"/>
    <property type="match status" value="1"/>
</dbReference>
<evidence type="ECO:0000256" key="4">
    <source>
        <dbReference type="ARBA" id="ARBA00022989"/>
    </source>
</evidence>
<dbReference type="InterPro" id="IPR044751">
    <property type="entry name" value="Ion_transp-like_CBS"/>
</dbReference>
<name>A0A1X6NYW4_PORUM</name>
<keyword evidence="13" id="KW-1185">Reference proteome</keyword>
<evidence type="ECO:0000313" key="12">
    <source>
        <dbReference type="EMBL" id="OSX73696.1"/>
    </source>
</evidence>
<dbReference type="EMBL" id="KV918983">
    <property type="protein sequence ID" value="OSX73696.1"/>
    <property type="molecule type" value="Genomic_DNA"/>
</dbReference>
<dbReference type="CDD" id="cd04590">
    <property type="entry name" value="CBS_pair_CorC_HlyC_assoc"/>
    <property type="match status" value="1"/>
</dbReference>
<keyword evidence="5 7" id="KW-0472">Membrane</keyword>
<evidence type="ECO:0000256" key="1">
    <source>
        <dbReference type="ARBA" id="ARBA00004141"/>
    </source>
</evidence>
<evidence type="ECO:0000256" key="5">
    <source>
        <dbReference type="ARBA" id="ARBA00023136"/>
    </source>
</evidence>
<feature type="transmembrane region" description="Helical" evidence="9">
    <location>
        <begin position="378"/>
        <end position="397"/>
    </location>
</feature>
<evidence type="ECO:0000256" key="3">
    <source>
        <dbReference type="ARBA" id="ARBA00022737"/>
    </source>
</evidence>
<dbReference type="InterPro" id="IPR002550">
    <property type="entry name" value="CNNM"/>
</dbReference>
<feature type="compositionally biased region" description="Gly residues" evidence="8">
    <location>
        <begin position="912"/>
        <end position="929"/>
    </location>
</feature>
<dbReference type="GO" id="GO:0030026">
    <property type="term" value="P:intracellular manganese ion homeostasis"/>
    <property type="evidence" value="ECO:0007669"/>
    <property type="project" value="TreeGrafter"/>
</dbReference>
<accession>A0A1X6NYW4</accession>
<dbReference type="Gene3D" id="3.10.580.10">
    <property type="entry name" value="CBS-domain"/>
    <property type="match status" value="1"/>
</dbReference>
<dbReference type="AlphaFoldDB" id="A0A1X6NYW4"/>